<organism evidence="7">
    <name type="scientific">Ixodes ricinus</name>
    <name type="common">Common tick</name>
    <name type="synonym">Acarus ricinus</name>
    <dbReference type="NCBI Taxonomy" id="34613"/>
    <lineage>
        <taxon>Eukaryota</taxon>
        <taxon>Metazoa</taxon>
        <taxon>Ecdysozoa</taxon>
        <taxon>Arthropoda</taxon>
        <taxon>Chelicerata</taxon>
        <taxon>Arachnida</taxon>
        <taxon>Acari</taxon>
        <taxon>Parasitiformes</taxon>
        <taxon>Ixodida</taxon>
        <taxon>Ixodoidea</taxon>
        <taxon>Ixodidae</taxon>
        <taxon>Ixodinae</taxon>
        <taxon>Ixodes</taxon>
    </lineage>
</organism>
<feature type="transmembrane region" description="Helical" evidence="5">
    <location>
        <begin position="43"/>
        <end position="62"/>
    </location>
</feature>
<evidence type="ECO:0000256" key="4">
    <source>
        <dbReference type="ARBA" id="ARBA00023136"/>
    </source>
</evidence>
<feature type="transmembrane region" description="Helical" evidence="5">
    <location>
        <begin position="83"/>
        <end position="104"/>
    </location>
</feature>
<dbReference type="PANTHER" id="PTHR12297">
    <property type="entry name" value="HYPOXIA-INDUCBILE GENE 1 HIG1 -RELATED"/>
    <property type="match status" value="1"/>
</dbReference>
<evidence type="ECO:0000259" key="6">
    <source>
        <dbReference type="PROSITE" id="PS51503"/>
    </source>
</evidence>
<evidence type="ECO:0000256" key="2">
    <source>
        <dbReference type="ARBA" id="ARBA00022692"/>
    </source>
</evidence>
<evidence type="ECO:0000256" key="5">
    <source>
        <dbReference type="SAM" id="Phobius"/>
    </source>
</evidence>
<keyword evidence="3 5" id="KW-1133">Transmembrane helix</keyword>
<dbReference type="Pfam" id="PF04588">
    <property type="entry name" value="HIG_1_N"/>
    <property type="match status" value="1"/>
</dbReference>
<keyword evidence="2 5" id="KW-0812">Transmembrane</keyword>
<reference evidence="7" key="1">
    <citation type="submission" date="2012-12" db="EMBL/GenBank/DDBJ databases">
        <title>Identification and characterization of a phenylalanine ammonia-lyase gene family in Isatis indigotica Fort.</title>
        <authorList>
            <person name="Liu Q."/>
            <person name="Chen J."/>
            <person name="Zhou X."/>
            <person name="Di P."/>
            <person name="Xiao Y."/>
            <person name="Xuan H."/>
            <person name="Zhang L."/>
            <person name="Chen W."/>
        </authorList>
    </citation>
    <scope>NUCLEOTIDE SEQUENCE</scope>
    <source>
        <tissue evidence="7">Salivary gland</tissue>
    </source>
</reference>
<comment type="subcellular location">
    <subcellularLocation>
        <location evidence="1">Mitochondrion membrane</location>
    </subcellularLocation>
</comment>
<proteinExistence type="evidence at transcript level"/>
<evidence type="ECO:0000256" key="1">
    <source>
        <dbReference type="ARBA" id="ARBA00004325"/>
    </source>
</evidence>
<protein>
    <submittedName>
        <fullName evidence="7">Putative hypoxia induced protein conserved region</fullName>
    </submittedName>
</protein>
<dbReference type="PROSITE" id="PS51503">
    <property type="entry name" value="HIG1"/>
    <property type="match status" value="1"/>
</dbReference>
<dbReference type="InterPro" id="IPR007667">
    <property type="entry name" value="Hypoxia_induced_domain"/>
</dbReference>
<evidence type="ECO:0000313" key="7">
    <source>
        <dbReference type="EMBL" id="JAA68815.1"/>
    </source>
</evidence>
<evidence type="ECO:0000256" key="3">
    <source>
        <dbReference type="ARBA" id="ARBA00022989"/>
    </source>
</evidence>
<dbReference type="GO" id="GO:0097250">
    <property type="term" value="P:mitochondrial respirasome assembly"/>
    <property type="evidence" value="ECO:0007669"/>
    <property type="project" value="TreeGrafter"/>
</dbReference>
<dbReference type="Gene3D" id="6.10.140.1320">
    <property type="match status" value="1"/>
</dbReference>
<feature type="domain" description="HIG1" evidence="6">
    <location>
        <begin position="20"/>
        <end position="110"/>
    </location>
</feature>
<sequence length="110" mass="11801">MADSKGSSSEDSDLLEWVKINDAFRAEDGNSPMQMRDKMKNKIVSNPFVPIGMLATVGALGMGLNAMRTGERRKSQLMMRARVICQGLTVVAILVGIAVGATAATDKKTQ</sequence>
<dbReference type="GO" id="GO:0031966">
    <property type="term" value="C:mitochondrial membrane"/>
    <property type="evidence" value="ECO:0007669"/>
    <property type="project" value="UniProtKB-SubCell"/>
</dbReference>
<dbReference type="InterPro" id="IPR050355">
    <property type="entry name" value="RCF1"/>
</dbReference>
<keyword evidence="4 5" id="KW-0472">Membrane</keyword>
<name>A0A0K8RCE6_IXORI</name>
<accession>A0A0K8RCE6</accession>
<dbReference type="EMBL" id="GADI01004993">
    <property type="protein sequence ID" value="JAA68815.1"/>
    <property type="molecule type" value="mRNA"/>
</dbReference>
<dbReference type="PANTHER" id="PTHR12297:SF18">
    <property type="entry name" value="HIG1 DOMAIN FAMILY MEMBER 2A"/>
    <property type="match status" value="1"/>
</dbReference>
<dbReference type="AlphaFoldDB" id="A0A0K8RCE6"/>